<reference evidence="9" key="1">
    <citation type="journal article" date="2017" name="Mycologia">
        <title>Fusarium algeriense, sp. nov., a novel toxigenic crown rot pathogen of durum wheat from Algeria is nested in the Fusarium burgessii species complex.</title>
        <authorList>
            <person name="Laraba I."/>
            <person name="Keddad A."/>
            <person name="Boureghda H."/>
            <person name="Abdallah N."/>
            <person name="Vaughan M.M."/>
            <person name="Proctor R.H."/>
            <person name="Busman M."/>
            <person name="O'Donnell K."/>
        </authorList>
    </citation>
    <scope>NUCLEOTIDE SEQUENCE</scope>
    <source>
        <strain evidence="9">NRRL 25174</strain>
    </source>
</reference>
<evidence type="ECO:0000256" key="3">
    <source>
        <dbReference type="ARBA" id="ARBA00022617"/>
    </source>
</evidence>
<dbReference type="PRINTS" id="PR00385">
    <property type="entry name" value="P450"/>
</dbReference>
<dbReference type="PROSITE" id="PS50011">
    <property type="entry name" value="PROTEIN_KINASE_DOM"/>
    <property type="match status" value="1"/>
</dbReference>
<dbReference type="SUPFAM" id="SSF56112">
    <property type="entry name" value="Protein kinase-like (PK-like)"/>
    <property type="match status" value="1"/>
</dbReference>
<dbReference type="GO" id="GO:0004497">
    <property type="term" value="F:monooxygenase activity"/>
    <property type="evidence" value="ECO:0007669"/>
    <property type="project" value="InterPro"/>
</dbReference>
<dbReference type="InterPro" id="IPR050121">
    <property type="entry name" value="Cytochrome_P450_monoxygenase"/>
</dbReference>
<evidence type="ECO:0000313" key="9">
    <source>
        <dbReference type="EMBL" id="KAF4337593.1"/>
    </source>
</evidence>
<dbReference type="CDD" id="cd11059">
    <property type="entry name" value="CYP_fungal"/>
    <property type="match status" value="1"/>
</dbReference>
<dbReference type="AlphaFoldDB" id="A0A9P5AF89"/>
<dbReference type="SUPFAM" id="SSF48264">
    <property type="entry name" value="Cytochrome P450"/>
    <property type="match status" value="1"/>
</dbReference>
<dbReference type="GO" id="GO:0005506">
    <property type="term" value="F:iron ion binding"/>
    <property type="evidence" value="ECO:0007669"/>
    <property type="project" value="InterPro"/>
</dbReference>
<feature type="binding site" description="axial binding residue" evidence="7">
    <location>
        <position position="720"/>
    </location>
    <ligand>
        <name>heme</name>
        <dbReference type="ChEBI" id="CHEBI:30413"/>
    </ligand>
    <ligandPart>
        <name>Fe</name>
        <dbReference type="ChEBI" id="CHEBI:18248"/>
    </ligandPart>
</feature>
<keyword evidence="6 7" id="KW-0408">Iron</keyword>
<organism evidence="9 10">
    <name type="scientific">Fusarium beomiforme</name>
    <dbReference type="NCBI Taxonomy" id="44412"/>
    <lineage>
        <taxon>Eukaryota</taxon>
        <taxon>Fungi</taxon>
        <taxon>Dikarya</taxon>
        <taxon>Ascomycota</taxon>
        <taxon>Pezizomycotina</taxon>
        <taxon>Sordariomycetes</taxon>
        <taxon>Hypocreomycetidae</taxon>
        <taxon>Hypocreales</taxon>
        <taxon>Nectriaceae</taxon>
        <taxon>Fusarium</taxon>
        <taxon>Fusarium burgessii species complex</taxon>
    </lineage>
</organism>
<dbReference type="InterPro" id="IPR015943">
    <property type="entry name" value="WD40/YVTN_repeat-like_dom_sf"/>
</dbReference>
<dbReference type="Pfam" id="PF07714">
    <property type="entry name" value="PK_Tyr_Ser-Thr"/>
    <property type="match status" value="1"/>
</dbReference>
<protein>
    <submittedName>
        <fullName evidence="9">Cytochrome p450 3a17</fullName>
    </submittedName>
</protein>
<dbReference type="PRINTS" id="PR00463">
    <property type="entry name" value="EP450I"/>
</dbReference>
<sequence length="1093" mass="121258">MRMSDRDAGPAINARLEPLGRTALNIIYADKSEPQVAIKATGFWLDGEMYDHAAFAEDSSETFKREAIIYNALGPHEHILKSYGVAYLPAARGKESEPTAESEREAWALKLERAPNGNLRERILKGDALPMAQRLSMALNLADTLQYVHSRGVIWGDISTRNILLFENHHIKLSDFAGSSLRGVYPDLLFACEPRYWIPTTNPPSPERSIFEKELFSLGTGICEITEWALPYGELEIEELQEKLMRGEYPDLSEDNPAKHVIRGLWNLDYRSVQEVADALRKLTIMLVDGHLNVPLLAGVFLGATLFYVLANALKSPLRGLPGPWYTRFTHLVLKWHILTGNRVHYIHALHQRYGPVVRVAPGEVAVSDLEAFSKIHKIGSGFLKSSWYDGITPNREAGIFVMRDPHQHAARRKLFARAFSVSSLVTNWEPEIRQKAELAVSKIRDDAKAAGADIFKWWTLMATDVIAHLSFGESFRMLELGKQTPYIDAIQSSLLMSAIRSELSWIYPIFQYLPFQGLKDLMNADKIVFDHGSLAVRNMQSAGNGFNKANLFSQMLAASDSQEKTNLSTLSVQTEASNLIVAGSDTTAVTLTYLIWAVIKHPKLQAELEHEISELSDELTFEELKNAPLLNSVIEETLRLYGAAPGALPRVVPGKGLEVCSHYIPPGTVVSTQAFTLHRNENIFEDAQRFDGYRFMDKSKLTAAQKTALSPFGAGSRICIGLHLAWMELRLGAALFFRECRGARLGPDMTDEVMEMENQFLIAPKGHNGGIFAFKKLPNGRLELSDAAASHGEGGVYLDISRDGKTLSAANIDGSTVSIYPLTSGGRFGDVAHVFHYNLTQPGPGAGDSQEIANPHAAVFSPCGNIMVVPDRGADRVYIYQVHGTKHVELVRTMTLLPGTGPRHAVFSRVNQEKTLMFLVSELDNTINVFSFDYGSIGHDGKHPDLNETLRITHLQRASTLEDSSKRTKPTNVDLASELALSYDRRFLYVSNRNTESVDKLDTIAIYSLDVGADKPLQFLGLNSTYGKIPRHFSLSSDSRNQFVAVANQVTNDLFILKRDLKTGFLDGVAGNYSLGKLDLTTKVGPMAVIWD</sequence>
<dbReference type="Gene3D" id="1.10.630.10">
    <property type="entry name" value="Cytochrome P450"/>
    <property type="match status" value="1"/>
</dbReference>
<keyword evidence="4 7" id="KW-0479">Metal-binding</keyword>
<dbReference type="PANTHER" id="PTHR24305">
    <property type="entry name" value="CYTOCHROME P450"/>
    <property type="match status" value="1"/>
</dbReference>
<name>A0A9P5AF89_9HYPO</name>
<evidence type="ECO:0000313" key="10">
    <source>
        <dbReference type="Proteomes" id="UP000730481"/>
    </source>
</evidence>
<dbReference type="Proteomes" id="UP000730481">
    <property type="component" value="Unassembled WGS sequence"/>
</dbReference>
<dbReference type="SUPFAM" id="SSF50974">
    <property type="entry name" value="Nitrous oxide reductase, N-terminal domain"/>
    <property type="match status" value="1"/>
</dbReference>
<dbReference type="InterPro" id="IPR001245">
    <property type="entry name" value="Ser-Thr/Tyr_kinase_cat_dom"/>
</dbReference>
<proteinExistence type="inferred from homology"/>
<gene>
    <name evidence="9" type="ORF">FBEOM_8521</name>
</gene>
<dbReference type="Gene3D" id="1.10.510.10">
    <property type="entry name" value="Transferase(Phosphotransferase) domain 1"/>
    <property type="match status" value="1"/>
</dbReference>
<evidence type="ECO:0000259" key="8">
    <source>
        <dbReference type="PROSITE" id="PS50011"/>
    </source>
</evidence>
<evidence type="ECO:0000256" key="5">
    <source>
        <dbReference type="ARBA" id="ARBA00023002"/>
    </source>
</evidence>
<dbReference type="OrthoDB" id="1470350at2759"/>
<dbReference type="InterPro" id="IPR000719">
    <property type="entry name" value="Prot_kinase_dom"/>
</dbReference>
<keyword evidence="5" id="KW-0560">Oxidoreductase</keyword>
<dbReference type="Pfam" id="PF00067">
    <property type="entry name" value="p450"/>
    <property type="match status" value="1"/>
</dbReference>
<keyword evidence="3 7" id="KW-0349">Heme</keyword>
<keyword evidence="10" id="KW-1185">Reference proteome</keyword>
<dbReference type="EMBL" id="PVQB02000394">
    <property type="protein sequence ID" value="KAF4337593.1"/>
    <property type="molecule type" value="Genomic_DNA"/>
</dbReference>
<dbReference type="Gene3D" id="2.130.10.10">
    <property type="entry name" value="YVTN repeat-like/Quinoprotein amine dehydrogenase"/>
    <property type="match status" value="1"/>
</dbReference>
<dbReference type="GO" id="GO:0016705">
    <property type="term" value="F:oxidoreductase activity, acting on paired donors, with incorporation or reduction of molecular oxygen"/>
    <property type="evidence" value="ECO:0007669"/>
    <property type="project" value="InterPro"/>
</dbReference>
<accession>A0A9P5AF89</accession>
<comment type="caution">
    <text evidence="9">The sequence shown here is derived from an EMBL/GenBank/DDBJ whole genome shotgun (WGS) entry which is preliminary data.</text>
</comment>
<dbReference type="GO" id="GO:0020037">
    <property type="term" value="F:heme binding"/>
    <property type="evidence" value="ECO:0007669"/>
    <property type="project" value="InterPro"/>
</dbReference>
<evidence type="ECO:0000256" key="1">
    <source>
        <dbReference type="ARBA" id="ARBA00001971"/>
    </source>
</evidence>
<reference evidence="9" key="2">
    <citation type="submission" date="2020-02" db="EMBL/GenBank/DDBJ databases">
        <title>Identification and distribution of gene clusters putatively required for synthesis of sphingolipid metabolism inhibitors in phylogenetically diverse species of the filamentous fungus Fusarium.</title>
        <authorList>
            <person name="Kim H.-S."/>
            <person name="Busman M."/>
            <person name="Brown D.W."/>
            <person name="Divon H."/>
            <person name="Uhlig S."/>
            <person name="Proctor R.H."/>
        </authorList>
    </citation>
    <scope>NUCLEOTIDE SEQUENCE</scope>
    <source>
        <strain evidence="9">NRRL 25174</strain>
    </source>
</reference>
<evidence type="ECO:0000256" key="6">
    <source>
        <dbReference type="ARBA" id="ARBA00023004"/>
    </source>
</evidence>
<dbReference type="InterPro" id="IPR011045">
    <property type="entry name" value="N2O_reductase_N"/>
</dbReference>
<comment type="similarity">
    <text evidence="2">Belongs to the cytochrome P450 family.</text>
</comment>
<evidence type="ECO:0000256" key="7">
    <source>
        <dbReference type="PIRSR" id="PIRSR602401-1"/>
    </source>
</evidence>
<dbReference type="InterPro" id="IPR036396">
    <property type="entry name" value="Cyt_P450_sf"/>
</dbReference>
<dbReference type="GO" id="GO:0005524">
    <property type="term" value="F:ATP binding"/>
    <property type="evidence" value="ECO:0007669"/>
    <property type="project" value="InterPro"/>
</dbReference>
<dbReference type="GO" id="GO:0004672">
    <property type="term" value="F:protein kinase activity"/>
    <property type="evidence" value="ECO:0007669"/>
    <property type="project" value="InterPro"/>
</dbReference>
<dbReference type="InterPro" id="IPR017972">
    <property type="entry name" value="Cyt_P450_CS"/>
</dbReference>
<feature type="domain" description="Protein kinase" evidence="8">
    <location>
        <begin position="13"/>
        <end position="287"/>
    </location>
</feature>
<dbReference type="InterPro" id="IPR002401">
    <property type="entry name" value="Cyt_P450_E_grp-I"/>
</dbReference>
<dbReference type="InterPro" id="IPR001128">
    <property type="entry name" value="Cyt_P450"/>
</dbReference>
<dbReference type="InterPro" id="IPR011009">
    <property type="entry name" value="Kinase-like_dom_sf"/>
</dbReference>
<dbReference type="PANTHER" id="PTHR24305:SF96">
    <property type="entry name" value="CYTOCHROME P450 MONOOXYGENASE STCB-RELATED"/>
    <property type="match status" value="1"/>
</dbReference>
<comment type="cofactor">
    <cofactor evidence="1 7">
        <name>heme</name>
        <dbReference type="ChEBI" id="CHEBI:30413"/>
    </cofactor>
</comment>
<evidence type="ECO:0000256" key="4">
    <source>
        <dbReference type="ARBA" id="ARBA00022723"/>
    </source>
</evidence>
<dbReference type="PROSITE" id="PS00086">
    <property type="entry name" value="CYTOCHROME_P450"/>
    <property type="match status" value="1"/>
</dbReference>
<evidence type="ECO:0000256" key="2">
    <source>
        <dbReference type="ARBA" id="ARBA00010617"/>
    </source>
</evidence>